<dbReference type="PANTHER" id="PTHR37984">
    <property type="entry name" value="PROTEIN CBG26694"/>
    <property type="match status" value="1"/>
</dbReference>
<dbReference type="GO" id="GO:0003964">
    <property type="term" value="F:RNA-directed DNA polymerase activity"/>
    <property type="evidence" value="ECO:0007669"/>
    <property type="project" value="UniProtKB-EC"/>
</dbReference>
<dbReference type="Gene3D" id="1.10.340.70">
    <property type="match status" value="1"/>
</dbReference>
<dbReference type="Pfam" id="PF17921">
    <property type="entry name" value="Integrase_H2C2"/>
    <property type="match status" value="1"/>
</dbReference>
<keyword evidence="5" id="KW-0378">Hydrolase</keyword>
<feature type="domain" description="Integrase zinc-binding" evidence="7">
    <location>
        <begin position="412"/>
        <end position="461"/>
    </location>
</feature>
<evidence type="ECO:0000259" key="7">
    <source>
        <dbReference type="Pfam" id="PF17921"/>
    </source>
</evidence>
<keyword evidence="9" id="KW-1185">Reference proteome</keyword>
<evidence type="ECO:0000259" key="6">
    <source>
        <dbReference type="Pfam" id="PF00078"/>
    </source>
</evidence>
<keyword evidence="3" id="KW-0548">Nucleotidyltransferase</keyword>
<dbReference type="EC" id="2.7.7.49" evidence="1"/>
<keyword evidence="5" id="KW-0255">Endonuclease</keyword>
<dbReference type="PROSITE" id="PS00141">
    <property type="entry name" value="ASP_PROTEASE"/>
    <property type="match status" value="1"/>
</dbReference>
<name>A0A8K0GCI2_IGNLU</name>
<evidence type="ECO:0000256" key="2">
    <source>
        <dbReference type="ARBA" id="ARBA00022679"/>
    </source>
</evidence>
<feature type="domain" description="Reverse transcriptase" evidence="6">
    <location>
        <begin position="261"/>
        <end position="330"/>
    </location>
</feature>
<dbReference type="GO" id="GO:0004190">
    <property type="term" value="F:aspartic-type endopeptidase activity"/>
    <property type="evidence" value="ECO:0007669"/>
    <property type="project" value="InterPro"/>
</dbReference>
<keyword evidence="4" id="KW-0540">Nuclease</keyword>
<protein>
    <recommendedName>
        <fullName evidence="1">RNA-directed DNA polymerase</fullName>
        <ecNumber evidence="1">2.7.7.49</ecNumber>
    </recommendedName>
</protein>
<dbReference type="InterPro" id="IPR041588">
    <property type="entry name" value="Integrase_H2C2"/>
</dbReference>
<dbReference type="Gene3D" id="2.40.70.10">
    <property type="entry name" value="Acid Proteases"/>
    <property type="match status" value="1"/>
</dbReference>
<reference evidence="8" key="1">
    <citation type="submission" date="2019-08" db="EMBL/GenBank/DDBJ databases">
        <title>The genome of the North American firefly Photinus pyralis.</title>
        <authorList>
            <consortium name="Photinus pyralis genome working group"/>
            <person name="Fallon T.R."/>
            <person name="Sander Lower S.E."/>
            <person name="Weng J.-K."/>
        </authorList>
    </citation>
    <scope>NUCLEOTIDE SEQUENCE</scope>
    <source>
        <strain evidence="8">TRF0915ILg1</strain>
        <tissue evidence="8">Whole body</tissue>
    </source>
</reference>
<evidence type="ECO:0000313" key="8">
    <source>
        <dbReference type="EMBL" id="KAF2896817.1"/>
    </source>
</evidence>
<proteinExistence type="predicted"/>
<comment type="caution">
    <text evidence="8">The sequence shown here is derived from an EMBL/GenBank/DDBJ whole genome shotgun (WGS) entry which is preliminary data.</text>
</comment>
<dbReference type="InterPro" id="IPR050951">
    <property type="entry name" value="Retrovirus_Pol_polyprotein"/>
</dbReference>
<dbReference type="FunFam" id="3.30.70.270:FF:000003">
    <property type="entry name" value="Transposon Ty3-G Gag-Pol polyprotein"/>
    <property type="match status" value="1"/>
</dbReference>
<dbReference type="PANTHER" id="PTHR37984:SF5">
    <property type="entry name" value="PROTEIN NYNRIN-LIKE"/>
    <property type="match status" value="1"/>
</dbReference>
<dbReference type="GO" id="GO:0004519">
    <property type="term" value="F:endonuclease activity"/>
    <property type="evidence" value="ECO:0007669"/>
    <property type="project" value="UniProtKB-KW"/>
</dbReference>
<gene>
    <name evidence="8" type="ORF">ILUMI_09356</name>
</gene>
<accession>A0A8K0GCI2</accession>
<keyword evidence="2" id="KW-0808">Transferase</keyword>
<dbReference type="OrthoDB" id="6765241at2759"/>
<dbReference type="Proteomes" id="UP000801492">
    <property type="component" value="Unassembled WGS sequence"/>
</dbReference>
<dbReference type="InterPro" id="IPR043502">
    <property type="entry name" value="DNA/RNA_pol_sf"/>
</dbReference>
<evidence type="ECO:0000313" key="9">
    <source>
        <dbReference type="Proteomes" id="UP000801492"/>
    </source>
</evidence>
<dbReference type="AlphaFoldDB" id="A0A8K0GCI2"/>
<sequence length="477" mass="54811">MYMGVGKLESATEIATAWAAEESRRCCLFVVDQKTGLRFLVDSGAEVSITPSQQKLISDETCKLYAANNTEILTFGSRLFNLDLGLRRQFQWSFIVAKLKRGIVEADFLNEFKLLVDIKQGRLIYGATKLSFTGELNTITSKVVISVGWSSLQQTKEAGFGQSSDSKTRILIYARQRYYTAFEIFVSQSTIYDGKKKTEQQDHVIPIAEIYKNKTAIITPFGLYKFNVRRLNYLPCQIDTLFLGLKTFTTYLKAMRNDALSTFQRFVNKVFYGLDFLFPYLNDILIASASLSEHRRHLQVLDRLHNYGLRINISKLVLDVHELEFLGYHITKNGSKPFSDKVEAIVNYRYLKLIDEIKALDYDLVADAQIEDTELENFLQSDKSSLEFKKHRLPSGKFLWCDISTTNICPFIPSSYQMSIFHQVNGLAHPGIKATVKLIAARYIWPDMNKDIRKWTRACEKNKINRHTKSEVCREES</sequence>
<evidence type="ECO:0000256" key="5">
    <source>
        <dbReference type="ARBA" id="ARBA00022759"/>
    </source>
</evidence>
<dbReference type="InterPro" id="IPR021109">
    <property type="entry name" value="Peptidase_aspartic_dom_sf"/>
</dbReference>
<dbReference type="InterPro" id="IPR043128">
    <property type="entry name" value="Rev_trsase/Diguanyl_cyclase"/>
</dbReference>
<dbReference type="Gene3D" id="3.30.70.270">
    <property type="match status" value="1"/>
</dbReference>
<evidence type="ECO:0000256" key="3">
    <source>
        <dbReference type="ARBA" id="ARBA00022695"/>
    </source>
</evidence>
<dbReference type="CDD" id="cd01647">
    <property type="entry name" value="RT_LTR"/>
    <property type="match status" value="1"/>
</dbReference>
<dbReference type="Pfam" id="PF00078">
    <property type="entry name" value="RVT_1"/>
    <property type="match status" value="1"/>
</dbReference>
<dbReference type="GO" id="GO:0006508">
    <property type="term" value="P:proteolysis"/>
    <property type="evidence" value="ECO:0007669"/>
    <property type="project" value="InterPro"/>
</dbReference>
<dbReference type="EMBL" id="VTPC01004721">
    <property type="protein sequence ID" value="KAF2896817.1"/>
    <property type="molecule type" value="Genomic_DNA"/>
</dbReference>
<dbReference type="FunFam" id="2.40.70.10:FF:000130">
    <property type="entry name" value="Retrovirus-related Pol polyprotein from transposon opus-like Protein"/>
    <property type="match status" value="1"/>
</dbReference>
<dbReference type="SUPFAM" id="SSF56672">
    <property type="entry name" value="DNA/RNA polymerases"/>
    <property type="match status" value="1"/>
</dbReference>
<dbReference type="InterPro" id="IPR001969">
    <property type="entry name" value="Aspartic_peptidase_AS"/>
</dbReference>
<organism evidence="8 9">
    <name type="scientific">Ignelater luminosus</name>
    <name type="common">Cucubano</name>
    <name type="synonym">Pyrophorus luminosus</name>
    <dbReference type="NCBI Taxonomy" id="2038154"/>
    <lineage>
        <taxon>Eukaryota</taxon>
        <taxon>Metazoa</taxon>
        <taxon>Ecdysozoa</taxon>
        <taxon>Arthropoda</taxon>
        <taxon>Hexapoda</taxon>
        <taxon>Insecta</taxon>
        <taxon>Pterygota</taxon>
        <taxon>Neoptera</taxon>
        <taxon>Endopterygota</taxon>
        <taxon>Coleoptera</taxon>
        <taxon>Polyphaga</taxon>
        <taxon>Elateriformia</taxon>
        <taxon>Elateroidea</taxon>
        <taxon>Elateridae</taxon>
        <taxon>Agrypninae</taxon>
        <taxon>Pyrophorini</taxon>
        <taxon>Ignelater</taxon>
    </lineage>
</organism>
<dbReference type="InterPro" id="IPR000477">
    <property type="entry name" value="RT_dom"/>
</dbReference>
<evidence type="ECO:0000256" key="1">
    <source>
        <dbReference type="ARBA" id="ARBA00012493"/>
    </source>
</evidence>
<evidence type="ECO:0000256" key="4">
    <source>
        <dbReference type="ARBA" id="ARBA00022722"/>
    </source>
</evidence>